<dbReference type="AlphaFoldDB" id="A0A1I2W5A1"/>
<name>A0A1I2W5A1_9BACL</name>
<keyword evidence="2" id="KW-1185">Reference proteome</keyword>
<sequence>MQECCEIIGHHGTTQDIAKKIMETSFVSDPRKIGWLGTGNYFYDDDPLMAKKYSLKRFKHSISCVLECRIVIPKELEFDVTDPKSDDTSLFHKTRKKLIEELIKKNRLNLTTRNSNDFDGKIYNFICNNSTFAP</sequence>
<evidence type="ECO:0008006" key="3">
    <source>
        <dbReference type="Google" id="ProtNLM"/>
    </source>
</evidence>
<dbReference type="OrthoDB" id="2243939at2"/>
<accession>A0A1I2W5A1</accession>
<dbReference type="RefSeq" id="WP_093674736.1">
    <property type="nucleotide sequence ID" value="NZ_FOOY01000035.1"/>
</dbReference>
<evidence type="ECO:0000313" key="1">
    <source>
        <dbReference type="EMBL" id="SFG96570.1"/>
    </source>
</evidence>
<evidence type="ECO:0000313" key="2">
    <source>
        <dbReference type="Proteomes" id="UP000198752"/>
    </source>
</evidence>
<gene>
    <name evidence="1" type="ORF">SAMN02982927_03411</name>
</gene>
<dbReference type="EMBL" id="FOOY01000035">
    <property type="protein sequence ID" value="SFG96570.1"/>
    <property type="molecule type" value="Genomic_DNA"/>
</dbReference>
<organism evidence="1 2">
    <name type="scientific">Sporolactobacillus nakayamae</name>
    <dbReference type="NCBI Taxonomy" id="269670"/>
    <lineage>
        <taxon>Bacteria</taxon>
        <taxon>Bacillati</taxon>
        <taxon>Bacillota</taxon>
        <taxon>Bacilli</taxon>
        <taxon>Bacillales</taxon>
        <taxon>Sporolactobacillaceae</taxon>
        <taxon>Sporolactobacillus</taxon>
    </lineage>
</organism>
<dbReference type="SUPFAM" id="SSF56399">
    <property type="entry name" value="ADP-ribosylation"/>
    <property type="match status" value="1"/>
</dbReference>
<proteinExistence type="predicted"/>
<protein>
    <recommendedName>
        <fullName evidence="3">PARP catalytic domain-containing protein</fullName>
    </recommendedName>
</protein>
<dbReference type="Proteomes" id="UP000198752">
    <property type="component" value="Unassembled WGS sequence"/>
</dbReference>
<reference evidence="2" key="1">
    <citation type="submission" date="2016-10" db="EMBL/GenBank/DDBJ databases">
        <authorList>
            <person name="Varghese N."/>
            <person name="Submissions S."/>
        </authorList>
    </citation>
    <scope>NUCLEOTIDE SEQUENCE [LARGE SCALE GENOMIC DNA]</scope>
    <source>
        <strain evidence="2">ATCC 700379</strain>
    </source>
</reference>